<dbReference type="RefSeq" id="WP_136377615.1">
    <property type="nucleotide sequence ID" value="NZ_SLUB01000001.1"/>
</dbReference>
<evidence type="ECO:0000313" key="5">
    <source>
        <dbReference type="Proteomes" id="UP000306477"/>
    </source>
</evidence>
<dbReference type="PROSITE" id="PS00409">
    <property type="entry name" value="PROKAR_NTER_METHYL"/>
    <property type="match status" value="1"/>
</dbReference>
<evidence type="ECO:0000256" key="2">
    <source>
        <dbReference type="ARBA" id="ARBA00023287"/>
    </source>
</evidence>
<gene>
    <name evidence="4" type="ORF">E1I69_00125</name>
</gene>
<keyword evidence="3" id="KW-0472">Membrane</keyword>
<proteinExistence type="predicted"/>
<keyword evidence="3" id="KW-1133">Transmembrane helix</keyword>
<comment type="caution">
    <text evidence="4">The sequence shown here is derived from an EMBL/GenBank/DDBJ whole genome shotgun (WGS) entry which is preliminary data.</text>
</comment>
<dbReference type="Proteomes" id="UP000306477">
    <property type="component" value="Unassembled WGS sequence"/>
</dbReference>
<dbReference type="NCBIfam" id="TIGR02532">
    <property type="entry name" value="IV_pilin_GFxxxE"/>
    <property type="match status" value="1"/>
</dbReference>
<dbReference type="Pfam" id="PF07963">
    <property type="entry name" value="N_methyl"/>
    <property type="match status" value="1"/>
</dbReference>
<evidence type="ECO:0000256" key="3">
    <source>
        <dbReference type="SAM" id="Phobius"/>
    </source>
</evidence>
<comment type="subcellular location">
    <subcellularLocation>
        <location evidence="1">Cell surface</location>
    </subcellularLocation>
</comment>
<keyword evidence="3" id="KW-0812">Transmembrane</keyword>
<dbReference type="GO" id="GO:0030420">
    <property type="term" value="P:establishment of competence for transformation"/>
    <property type="evidence" value="ECO:0007669"/>
    <property type="project" value="UniProtKB-KW"/>
</dbReference>
<evidence type="ECO:0000256" key="1">
    <source>
        <dbReference type="ARBA" id="ARBA00004241"/>
    </source>
</evidence>
<organism evidence="4 5">
    <name type="scientific">Bacillus timonensis</name>
    <dbReference type="NCBI Taxonomy" id="1033734"/>
    <lineage>
        <taxon>Bacteria</taxon>
        <taxon>Bacillati</taxon>
        <taxon>Bacillota</taxon>
        <taxon>Bacilli</taxon>
        <taxon>Bacillales</taxon>
        <taxon>Bacillaceae</taxon>
        <taxon>Bacillus</taxon>
    </lineage>
</organism>
<dbReference type="EMBL" id="SLUB01000001">
    <property type="protein sequence ID" value="THE15290.1"/>
    <property type="molecule type" value="Genomic_DNA"/>
</dbReference>
<sequence length="130" mass="14504">MEKCEKGVTLVELLAAISLLSIILLLASSVHLFGQKQMNTQKNEVQIQSQERLAANLITKEIRKADSVKVNNPNELTINGSDVYKLEGTTIEKNNEEFMTNINGFNVSKNGNQVILKIGDLPETTIYIRE</sequence>
<feature type="transmembrane region" description="Helical" evidence="3">
    <location>
        <begin position="13"/>
        <end position="33"/>
    </location>
</feature>
<keyword evidence="5" id="KW-1185">Reference proteome</keyword>
<accession>A0A4S3PZB6</accession>
<dbReference type="OrthoDB" id="2968679at2"/>
<protein>
    <submittedName>
        <fullName evidence="4">Prepilin-type N-terminal cleavage/methylation domain-containing protein</fullName>
    </submittedName>
</protein>
<dbReference type="GO" id="GO:0009986">
    <property type="term" value="C:cell surface"/>
    <property type="evidence" value="ECO:0007669"/>
    <property type="project" value="UniProtKB-SubCell"/>
</dbReference>
<keyword evidence="2" id="KW-0178">Competence</keyword>
<reference evidence="4 5" key="1">
    <citation type="journal article" date="2019" name="Indoor Air">
        <title>Impacts of indoor surface finishes on bacterial viability.</title>
        <authorList>
            <person name="Hu J."/>
            <person name="Maamar S.B."/>
            <person name="Glawe A.J."/>
            <person name="Gottel N."/>
            <person name="Gilbert J.A."/>
            <person name="Hartmann E.M."/>
        </authorList>
    </citation>
    <scope>NUCLEOTIDE SEQUENCE [LARGE SCALE GENOMIC DNA]</scope>
    <source>
        <strain evidence="4 5">AF060A6</strain>
    </source>
</reference>
<dbReference type="AlphaFoldDB" id="A0A4S3PZB6"/>
<dbReference type="InterPro" id="IPR012902">
    <property type="entry name" value="N_methyl_site"/>
</dbReference>
<evidence type="ECO:0000313" key="4">
    <source>
        <dbReference type="EMBL" id="THE15290.1"/>
    </source>
</evidence>
<name>A0A4S3PZB6_9BACI</name>